<dbReference type="RefSeq" id="WP_299217738.1">
    <property type="nucleotide sequence ID" value="NZ_JBDGHN010000002.1"/>
</dbReference>
<dbReference type="EMBL" id="JBDGHN010000002">
    <property type="protein sequence ID" value="MEN2750134.1"/>
    <property type="molecule type" value="Genomic_DNA"/>
</dbReference>
<keyword evidence="4" id="KW-1185">Reference proteome</keyword>
<feature type="transmembrane region" description="Helical" evidence="1">
    <location>
        <begin position="12"/>
        <end position="29"/>
    </location>
</feature>
<reference evidence="3 4" key="1">
    <citation type="submission" date="2024-05" db="EMBL/GenBank/DDBJ databases">
        <authorList>
            <person name="Kim H.-Y."/>
            <person name="Kim E."/>
            <person name="Cai Y."/>
            <person name="Yang S.-M."/>
            <person name="Lee W."/>
        </authorList>
    </citation>
    <scope>NUCLEOTIDE SEQUENCE [LARGE SCALE GENOMIC DNA]</scope>
    <source>
        <strain evidence="3 4">FBL11</strain>
    </source>
</reference>
<gene>
    <name evidence="3" type="ORF">AAIR29_00665</name>
</gene>
<organism evidence="3 4">
    <name type="scientific">Psychrobacter saeujeotis</name>
    <dbReference type="NCBI Taxonomy" id="3143436"/>
    <lineage>
        <taxon>Bacteria</taxon>
        <taxon>Pseudomonadati</taxon>
        <taxon>Pseudomonadota</taxon>
        <taxon>Gammaproteobacteria</taxon>
        <taxon>Moraxellales</taxon>
        <taxon>Moraxellaceae</taxon>
        <taxon>Psychrobacter</taxon>
    </lineage>
</organism>
<sequence length="60" mass="6703">MKANVGSTERTLRIIAGLIIIGLGVYYQSLWGVLGLIPLLTGLFRFCPLYRMLGMNTCKR</sequence>
<evidence type="ECO:0000313" key="3">
    <source>
        <dbReference type="EMBL" id="MEN2750134.1"/>
    </source>
</evidence>
<proteinExistence type="predicted"/>
<accession>A0ABU9X566</accession>
<dbReference type="Proteomes" id="UP001461960">
    <property type="component" value="Unassembled WGS sequence"/>
</dbReference>
<protein>
    <submittedName>
        <fullName evidence="3">DUF2892 domain-containing protein</fullName>
    </submittedName>
</protein>
<evidence type="ECO:0000256" key="1">
    <source>
        <dbReference type="SAM" id="Phobius"/>
    </source>
</evidence>
<evidence type="ECO:0000259" key="2">
    <source>
        <dbReference type="Pfam" id="PF11127"/>
    </source>
</evidence>
<evidence type="ECO:0000313" key="4">
    <source>
        <dbReference type="Proteomes" id="UP001461960"/>
    </source>
</evidence>
<dbReference type="InterPro" id="IPR021309">
    <property type="entry name" value="YgaP-like_TM"/>
</dbReference>
<feature type="domain" description="Inner membrane protein YgaP-like transmembrane" evidence="2">
    <location>
        <begin position="1"/>
        <end position="59"/>
    </location>
</feature>
<dbReference type="Pfam" id="PF11127">
    <property type="entry name" value="YgaP-like_TM"/>
    <property type="match status" value="1"/>
</dbReference>
<keyword evidence="1" id="KW-0812">Transmembrane</keyword>
<keyword evidence="1" id="KW-1133">Transmembrane helix</keyword>
<comment type="caution">
    <text evidence="3">The sequence shown here is derived from an EMBL/GenBank/DDBJ whole genome shotgun (WGS) entry which is preliminary data.</text>
</comment>
<name>A0ABU9X566_9GAMM</name>
<keyword evidence="1" id="KW-0472">Membrane</keyword>